<gene>
    <name evidence="2" type="ORF">CTEN210_09063</name>
</gene>
<feature type="compositionally biased region" description="Basic and acidic residues" evidence="1">
    <location>
        <begin position="27"/>
        <end position="38"/>
    </location>
</feature>
<protein>
    <submittedName>
        <fullName evidence="2">Uncharacterized protein</fullName>
    </submittedName>
</protein>
<sequence length="453" mass="50863">MRQSNKGSQRQSSSSNNIRYTMDGEDVPLHDQQEHYIRLESPNYNSDSSVDSLSHHFQHAKLEEDEPKPNHSSFSSNSSSSASSQRKKRPELKLDAFFQQMQPSMDDKPRPASAQSNGRPASAQSNGRPSSASSTNSSLNNFVKWGSQVISHGSQAVSTVIQQTSKCVDLEDFPKQFTTQSYKYNSCSDLEDFQKVPMRYTQSTPSPVPFYPVESIKRSTSTPPTFLQSGGRSAFGRVQKIYSGKSAFEPVQRKNVELKQGFEFFEEQDAMNNANDDGGNIHIGDSGTSGSHGLNAKAQKFIKEKKRHRRKNDDSNKNSGNVSVHSYKSKSSSKISKSRSNSSSSKKVEMEEENVLYQPLEDNLFARDETSPTIAYQKMNDDDVWHTSTIDNHHASASSQHISMSTSHNAPPPHPRRPANPSTKKPQLRHVLGVEIFFNFFQQYQLGKYLQFQ</sequence>
<evidence type="ECO:0000256" key="1">
    <source>
        <dbReference type="SAM" id="MobiDB-lite"/>
    </source>
</evidence>
<feature type="compositionally biased region" description="Low complexity" evidence="1">
    <location>
        <begin position="125"/>
        <end position="139"/>
    </location>
</feature>
<feature type="region of interest" description="Disordered" evidence="1">
    <location>
        <begin position="271"/>
        <end position="353"/>
    </location>
</feature>
<feature type="compositionally biased region" description="Polar residues" evidence="1">
    <location>
        <begin position="395"/>
        <end position="406"/>
    </location>
</feature>
<feature type="region of interest" description="Disordered" evidence="1">
    <location>
        <begin position="395"/>
        <end position="425"/>
    </location>
</feature>
<feature type="compositionally biased region" description="Polar residues" evidence="1">
    <location>
        <begin position="42"/>
        <end position="52"/>
    </location>
</feature>
<evidence type="ECO:0000313" key="2">
    <source>
        <dbReference type="EMBL" id="GFH52587.1"/>
    </source>
</evidence>
<proteinExistence type="predicted"/>
<evidence type="ECO:0000313" key="3">
    <source>
        <dbReference type="Proteomes" id="UP001054902"/>
    </source>
</evidence>
<comment type="caution">
    <text evidence="2">The sequence shown here is derived from an EMBL/GenBank/DDBJ whole genome shotgun (WGS) entry which is preliminary data.</text>
</comment>
<dbReference type="EMBL" id="BLLK01000045">
    <property type="protein sequence ID" value="GFH52587.1"/>
    <property type="molecule type" value="Genomic_DNA"/>
</dbReference>
<reference evidence="2 3" key="1">
    <citation type="journal article" date="2021" name="Sci. Rep.">
        <title>The genome of the diatom Chaetoceros tenuissimus carries an ancient integrated fragment of an extant virus.</title>
        <authorList>
            <person name="Hongo Y."/>
            <person name="Kimura K."/>
            <person name="Takaki Y."/>
            <person name="Yoshida Y."/>
            <person name="Baba S."/>
            <person name="Kobayashi G."/>
            <person name="Nagasaki K."/>
            <person name="Hano T."/>
            <person name="Tomaru Y."/>
        </authorList>
    </citation>
    <scope>NUCLEOTIDE SEQUENCE [LARGE SCALE GENOMIC DNA]</scope>
    <source>
        <strain evidence="2 3">NIES-3715</strain>
    </source>
</reference>
<feature type="compositionally biased region" description="Polar residues" evidence="1">
    <location>
        <begin position="113"/>
        <end position="124"/>
    </location>
</feature>
<feature type="compositionally biased region" description="Low complexity" evidence="1">
    <location>
        <begin position="1"/>
        <end position="19"/>
    </location>
</feature>
<dbReference type="AlphaFoldDB" id="A0AAD3CUR0"/>
<name>A0AAD3CUR0_9STRA</name>
<keyword evidence="3" id="KW-1185">Reference proteome</keyword>
<feature type="compositionally biased region" description="Low complexity" evidence="1">
    <location>
        <begin position="323"/>
        <end position="345"/>
    </location>
</feature>
<feature type="region of interest" description="Disordered" evidence="1">
    <location>
        <begin position="1"/>
        <end position="139"/>
    </location>
</feature>
<accession>A0AAD3CUR0</accession>
<feature type="compositionally biased region" description="Low complexity" evidence="1">
    <location>
        <begin position="72"/>
        <end position="84"/>
    </location>
</feature>
<organism evidence="2 3">
    <name type="scientific">Chaetoceros tenuissimus</name>
    <dbReference type="NCBI Taxonomy" id="426638"/>
    <lineage>
        <taxon>Eukaryota</taxon>
        <taxon>Sar</taxon>
        <taxon>Stramenopiles</taxon>
        <taxon>Ochrophyta</taxon>
        <taxon>Bacillariophyta</taxon>
        <taxon>Coscinodiscophyceae</taxon>
        <taxon>Chaetocerotophycidae</taxon>
        <taxon>Chaetocerotales</taxon>
        <taxon>Chaetocerotaceae</taxon>
        <taxon>Chaetoceros</taxon>
    </lineage>
</organism>
<dbReference type="Proteomes" id="UP001054902">
    <property type="component" value="Unassembled WGS sequence"/>
</dbReference>
<feature type="compositionally biased region" description="Low complexity" evidence="1">
    <location>
        <begin position="271"/>
        <end position="280"/>
    </location>
</feature>